<comment type="caution">
    <text evidence="3">The sequence shown here is derived from an EMBL/GenBank/DDBJ whole genome shotgun (WGS) entry which is preliminary data.</text>
</comment>
<gene>
    <name evidence="3" type="ORF">S01H4_58067</name>
</gene>
<evidence type="ECO:0000313" key="3">
    <source>
        <dbReference type="EMBL" id="GAH12076.1"/>
    </source>
</evidence>
<keyword evidence="1" id="KW-1133">Transmembrane helix</keyword>
<feature type="domain" description="Type 4 fimbrial biogenesis protein PilX N-terminal" evidence="2">
    <location>
        <begin position="21"/>
        <end position="71"/>
    </location>
</feature>
<dbReference type="AlphaFoldDB" id="X1CUB7"/>
<reference evidence="3" key="1">
    <citation type="journal article" date="2014" name="Front. Microbiol.">
        <title>High frequency of phylogenetically diverse reductive dehalogenase-homologous genes in deep subseafloor sedimentary metagenomes.</title>
        <authorList>
            <person name="Kawai M."/>
            <person name="Futagami T."/>
            <person name="Toyoda A."/>
            <person name="Takaki Y."/>
            <person name="Nishi S."/>
            <person name="Hori S."/>
            <person name="Arai W."/>
            <person name="Tsubouchi T."/>
            <person name="Morono Y."/>
            <person name="Uchiyama I."/>
            <person name="Ito T."/>
            <person name="Fujiyama A."/>
            <person name="Inagaki F."/>
            <person name="Takami H."/>
        </authorList>
    </citation>
    <scope>NUCLEOTIDE SEQUENCE</scope>
    <source>
        <strain evidence="3">Expedition CK06-06</strain>
    </source>
</reference>
<evidence type="ECO:0000259" key="2">
    <source>
        <dbReference type="Pfam" id="PF14341"/>
    </source>
</evidence>
<feature type="non-terminal residue" evidence="3">
    <location>
        <position position="108"/>
    </location>
</feature>
<feature type="transmembrane region" description="Helical" evidence="1">
    <location>
        <begin position="21"/>
        <end position="45"/>
    </location>
</feature>
<sequence>MKKKNNKIKYNKFKDLLSNQKGAALVTVLIFIFLMLTFVVALMAMTSNDIKLSSMQRDSTKALYQADGGIEKAIWYLNSSEANPDGLDFMGPLGGGTATEFYNVAFSY</sequence>
<organism evidence="3">
    <name type="scientific">marine sediment metagenome</name>
    <dbReference type="NCBI Taxonomy" id="412755"/>
    <lineage>
        <taxon>unclassified sequences</taxon>
        <taxon>metagenomes</taxon>
        <taxon>ecological metagenomes</taxon>
    </lineage>
</organism>
<proteinExistence type="predicted"/>
<evidence type="ECO:0000256" key="1">
    <source>
        <dbReference type="SAM" id="Phobius"/>
    </source>
</evidence>
<dbReference type="EMBL" id="BART01033878">
    <property type="protein sequence ID" value="GAH12076.1"/>
    <property type="molecule type" value="Genomic_DNA"/>
</dbReference>
<dbReference type="InterPro" id="IPR025746">
    <property type="entry name" value="PilX_N_dom"/>
</dbReference>
<accession>X1CUB7</accession>
<name>X1CUB7_9ZZZZ</name>
<dbReference type="Pfam" id="PF14341">
    <property type="entry name" value="PilX_N"/>
    <property type="match status" value="1"/>
</dbReference>
<keyword evidence="1" id="KW-0812">Transmembrane</keyword>
<protein>
    <recommendedName>
        <fullName evidence="2">Type 4 fimbrial biogenesis protein PilX N-terminal domain-containing protein</fullName>
    </recommendedName>
</protein>
<keyword evidence="1" id="KW-0472">Membrane</keyword>